<organism evidence="1 2">
    <name type="scientific">Plasmodium vivax Mauritania I</name>
    <dbReference type="NCBI Taxonomy" id="1035515"/>
    <lineage>
        <taxon>Eukaryota</taxon>
        <taxon>Sar</taxon>
        <taxon>Alveolata</taxon>
        <taxon>Apicomplexa</taxon>
        <taxon>Aconoidasida</taxon>
        <taxon>Haemosporida</taxon>
        <taxon>Plasmodiidae</taxon>
        <taxon>Plasmodium</taxon>
        <taxon>Plasmodium (Plasmodium)</taxon>
    </lineage>
</organism>
<accession>A0A0J9TK35</accession>
<proteinExistence type="predicted"/>
<evidence type="ECO:0008006" key="3">
    <source>
        <dbReference type="Google" id="ProtNLM"/>
    </source>
</evidence>
<name>A0A0J9TK35_PLAVI</name>
<protein>
    <recommendedName>
        <fullName evidence="3">VIR protein</fullName>
    </recommendedName>
</protein>
<gene>
    <name evidence="1" type="ORF">PVMG_05956</name>
</gene>
<sequence>MLRTKHHYYYFDEGKGKCEGDTFNDNVKEILGEHTELSVVSEIILKALCYVHSKSMRLDFNNDICNFMFFWIGDKILNHLSKKQFFEEIMLNLFASLNKSGTQKICDFHYNNIYAENFQNIKLIFDYSEDYNSYAEQITDYNLPCNQDYKQYLQRYVDSYKKFYNKCTLEESNDNYCEAFKKYFDGKDKYFLSTWTCDLKLNDPRDKEFEEEVEAGDDADTKAQLEQASRRTLLDTQHRLSSHIFPSEREARARVPGIHDSPLDAGISVINSNGSSSERNSSTITSKSITGAVSVAGALVPSYLLYNYTPAGNLINKLLGRKTRMNYNPLTEAQLIDNFSHPGSFTSERSRYNVAYRPV</sequence>
<dbReference type="Pfam" id="PF05795">
    <property type="entry name" value="Plasmodium_Vir"/>
    <property type="match status" value="1"/>
</dbReference>
<dbReference type="AlphaFoldDB" id="A0A0J9TK35"/>
<dbReference type="OrthoDB" id="10557057at2759"/>
<reference evidence="1 2" key="1">
    <citation type="submission" date="2011-08" db="EMBL/GenBank/DDBJ databases">
        <title>The Genome Sequence of Plasmodium vivax Mauritania I.</title>
        <authorList>
            <consortium name="The Broad Institute Genome Sequencing Platform"/>
            <consortium name="The Broad Institute Genome Sequencing Center for Infectious Disease"/>
            <person name="Neafsey D."/>
            <person name="Carlton J."/>
            <person name="Barnwell J."/>
            <person name="Collins W."/>
            <person name="Escalante A."/>
            <person name="Mullikin J."/>
            <person name="Saul A."/>
            <person name="Guigo R."/>
            <person name="Camara F."/>
            <person name="Young S.K."/>
            <person name="Zeng Q."/>
            <person name="Gargeya S."/>
            <person name="Fitzgerald M."/>
            <person name="Haas B."/>
            <person name="Abouelleil A."/>
            <person name="Alvarado L."/>
            <person name="Arachchi H.M."/>
            <person name="Berlin A."/>
            <person name="Brown A."/>
            <person name="Chapman S.B."/>
            <person name="Chen Z."/>
            <person name="Dunbar C."/>
            <person name="Freedman E."/>
            <person name="Gearin G."/>
            <person name="Gellesch M."/>
            <person name="Goldberg J."/>
            <person name="Griggs A."/>
            <person name="Gujja S."/>
            <person name="Heiman D."/>
            <person name="Howarth C."/>
            <person name="Larson L."/>
            <person name="Lui A."/>
            <person name="MacDonald P.J.P."/>
            <person name="Montmayeur A."/>
            <person name="Murphy C."/>
            <person name="Neiman D."/>
            <person name="Pearson M."/>
            <person name="Priest M."/>
            <person name="Roberts A."/>
            <person name="Saif S."/>
            <person name="Shea T."/>
            <person name="Shenoy N."/>
            <person name="Sisk P."/>
            <person name="Stolte C."/>
            <person name="Sykes S."/>
            <person name="Wortman J."/>
            <person name="Nusbaum C."/>
            <person name="Birren B."/>
        </authorList>
    </citation>
    <scope>NUCLEOTIDE SEQUENCE [LARGE SCALE GENOMIC DNA]</scope>
    <source>
        <strain evidence="1 2">Mauritania I</strain>
    </source>
</reference>
<dbReference type="EMBL" id="KQ235001">
    <property type="protein sequence ID" value="KMZ95127.1"/>
    <property type="molecule type" value="Genomic_DNA"/>
</dbReference>
<evidence type="ECO:0000313" key="1">
    <source>
        <dbReference type="EMBL" id="KMZ95127.1"/>
    </source>
</evidence>
<dbReference type="InterPro" id="IPR008780">
    <property type="entry name" value="Plasmodium_Vir"/>
</dbReference>
<dbReference type="Proteomes" id="UP000053776">
    <property type="component" value="Unassembled WGS sequence"/>
</dbReference>
<evidence type="ECO:0000313" key="2">
    <source>
        <dbReference type="Proteomes" id="UP000053776"/>
    </source>
</evidence>